<evidence type="ECO:0000259" key="3">
    <source>
        <dbReference type="Pfam" id="PF11611"/>
    </source>
</evidence>
<name>A0A2C9XQL0_9ENTE</name>
<gene>
    <name evidence="4" type="ORF">A5844_000693</name>
</gene>
<dbReference type="Proteomes" id="UP000194933">
    <property type="component" value="Unassembled WGS sequence"/>
</dbReference>
<dbReference type="Pfam" id="PF11611">
    <property type="entry name" value="DUF4352"/>
    <property type="match status" value="1"/>
</dbReference>
<evidence type="ECO:0000256" key="1">
    <source>
        <dbReference type="ARBA" id="ARBA00022729"/>
    </source>
</evidence>
<keyword evidence="1" id="KW-0732">Signal</keyword>
<dbReference type="RefSeq" id="WP_073994859.1">
    <property type="nucleotide sequence ID" value="NZ_NGMO01000001.1"/>
</dbReference>
<dbReference type="InterPro" id="IPR029050">
    <property type="entry name" value="Immunoprotect_excell_Ig-like"/>
</dbReference>
<dbReference type="InterPro" id="IPR029051">
    <property type="entry name" value="DUF4352"/>
</dbReference>
<feature type="coiled-coil region" evidence="2">
    <location>
        <begin position="34"/>
        <end position="68"/>
    </location>
</feature>
<evidence type="ECO:0000256" key="2">
    <source>
        <dbReference type="SAM" id="Coils"/>
    </source>
</evidence>
<dbReference type="PROSITE" id="PS51257">
    <property type="entry name" value="PROKAR_LIPOPROTEIN"/>
    <property type="match status" value="1"/>
</dbReference>
<organism evidence="4 5">
    <name type="scientific">Candidatus Enterococcus wittei</name>
    <dbReference type="NCBI Taxonomy" id="1987383"/>
    <lineage>
        <taxon>Bacteria</taxon>
        <taxon>Bacillati</taxon>
        <taxon>Bacillota</taxon>
        <taxon>Bacilli</taxon>
        <taxon>Lactobacillales</taxon>
        <taxon>Enterococcaceae</taxon>
        <taxon>Enterococcus</taxon>
    </lineage>
</organism>
<accession>A0A2C9XQL0</accession>
<reference evidence="4 5" key="1">
    <citation type="submission" date="2017-05" db="EMBL/GenBank/DDBJ databases">
        <title>The Genome Sequence of Enterococcus sp. 10A9_DIV0425.</title>
        <authorList>
            <consortium name="The Broad Institute Genomics Platform"/>
            <consortium name="The Broad Institute Genomic Center for Infectious Diseases"/>
            <person name="Earl A."/>
            <person name="Manson A."/>
            <person name="Schwartman J."/>
            <person name="Gilmore M."/>
            <person name="Abouelleil A."/>
            <person name="Cao P."/>
            <person name="Chapman S."/>
            <person name="Cusick C."/>
            <person name="Shea T."/>
            <person name="Young S."/>
            <person name="Neafsey D."/>
            <person name="Nusbaum C."/>
            <person name="Birren B."/>
        </authorList>
    </citation>
    <scope>NUCLEOTIDE SEQUENCE [LARGE SCALE GENOMIC DNA]</scope>
    <source>
        <strain evidence="4 5">10A9_DIV0425</strain>
    </source>
</reference>
<comment type="caution">
    <text evidence="4">The sequence shown here is derived from an EMBL/GenBank/DDBJ whole genome shotgun (WGS) entry which is preliminary data.</text>
</comment>
<evidence type="ECO:0000313" key="4">
    <source>
        <dbReference type="EMBL" id="OTP12460.1"/>
    </source>
</evidence>
<sequence>MKKVILGLVFTSVLLGACSTNKEATSAKANSTTESSLRKEVSDLKSENEELNKRVTELKNLIENSSTQDSSENNSDSASGNVKMGQAVEFTSGESITVTEVKPDDSISLMDPVDGEHPVVVTAIVENKTNSPISFNAHTFDIYDGNDELGRLDANTYSNNIPNEIAGGKKATVVMYFGAKGNAPYTIAYGPATWSE</sequence>
<feature type="domain" description="DUF4352" evidence="3">
    <location>
        <begin position="94"/>
        <end position="196"/>
    </location>
</feature>
<evidence type="ECO:0000313" key="5">
    <source>
        <dbReference type="Proteomes" id="UP000194933"/>
    </source>
</evidence>
<dbReference type="STRING" id="1987383.A5844_000693"/>
<keyword evidence="2" id="KW-0175">Coiled coil</keyword>
<proteinExistence type="predicted"/>
<dbReference type="Gene3D" id="2.60.40.1240">
    <property type="match status" value="1"/>
</dbReference>
<dbReference type="AlphaFoldDB" id="A0A2C9XQL0"/>
<keyword evidence="5" id="KW-1185">Reference proteome</keyword>
<dbReference type="EMBL" id="NGMO01000001">
    <property type="protein sequence ID" value="OTP12460.1"/>
    <property type="molecule type" value="Genomic_DNA"/>
</dbReference>
<protein>
    <recommendedName>
        <fullName evidence="3">DUF4352 domain-containing protein</fullName>
    </recommendedName>
</protein>